<sequence length="51" mass="5322">MGDKNGPSGLLLSACAHQSGQNRLKGRHGLHAHPATGTSFIFCANHLKVAN</sequence>
<protein>
    <recommendedName>
        <fullName evidence="3">Lipoprotein</fullName>
    </recommendedName>
</protein>
<accession>A0A831EQX1</accession>
<dbReference type="AlphaFoldDB" id="A0A831EQX1"/>
<gene>
    <name evidence="1" type="ORF">BN437_2027</name>
</gene>
<name>A0A831EQX1_ERWAM</name>
<comment type="caution">
    <text evidence="1">The sequence shown here is derived from an EMBL/GenBank/DDBJ whole genome shotgun (WGS) entry which is preliminary data.</text>
</comment>
<reference evidence="1 2" key="1">
    <citation type="submission" date="2012-11" db="EMBL/GenBank/DDBJ databases">
        <authorList>
            <person name="Linke B."/>
        </authorList>
    </citation>
    <scope>NUCLEOTIDE SEQUENCE [LARGE SCALE GENOMIC DNA]</scope>
    <source>
        <strain evidence="2">CFBP 1232</strain>
    </source>
</reference>
<evidence type="ECO:0000313" key="2">
    <source>
        <dbReference type="Proteomes" id="UP000013111"/>
    </source>
</evidence>
<proteinExistence type="predicted"/>
<organism evidence="1 2">
    <name type="scientific">Erwinia amylovora NBRC 12687 = CFBP 1232</name>
    <dbReference type="NCBI Taxonomy" id="1219359"/>
    <lineage>
        <taxon>Bacteria</taxon>
        <taxon>Pseudomonadati</taxon>
        <taxon>Pseudomonadota</taxon>
        <taxon>Gammaproteobacteria</taxon>
        <taxon>Enterobacterales</taxon>
        <taxon>Erwiniaceae</taxon>
        <taxon>Erwinia</taxon>
    </lineage>
</organism>
<dbReference type="Proteomes" id="UP000013111">
    <property type="component" value="Unassembled WGS sequence"/>
</dbReference>
<evidence type="ECO:0008006" key="3">
    <source>
        <dbReference type="Google" id="ProtNLM"/>
    </source>
</evidence>
<reference evidence="1 2" key="2">
    <citation type="submission" date="2013-04" db="EMBL/GenBank/DDBJ databases">
        <title>Comparative genomics of 12 strains of Erwinia amylovora identifies a pan-genome with a large conserved core and provides insights into host specificity.</title>
        <authorList>
            <person name="Mann R.A."/>
            <person name="Smits T.H.M."/>
            <person name="Buehlmann A."/>
            <person name="Blom J."/>
            <person name="Goesmann A."/>
            <person name="Frey J.E."/>
            <person name="Plummer K.M."/>
            <person name="Beer S.V."/>
            <person name="Luck J."/>
            <person name="Duffy B."/>
            <person name="Rodoni B."/>
        </authorList>
    </citation>
    <scope>NUCLEOTIDE SEQUENCE [LARGE SCALE GENOMIC DNA]</scope>
    <source>
        <strain evidence="2">CFBP 1232</strain>
    </source>
</reference>
<evidence type="ECO:0000313" key="1">
    <source>
        <dbReference type="EMBL" id="CCO93956.1"/>
    </source>
</evidence>
<dbReference type="EMBL" id="CAPB01000021">
    <property type="protein sequence ID" value="CCO93956.1"/>
    <property type="molecule type" value="Genomic_DNA"/>
</dbReference>
<dbReference type="PROSITE" id="PS51257">
    <property type="entry name" value="PROKAR_LIPOPROTEIN"/>
    <property type="match status" value="1"/>
</dbReference>